<feature type="domain" description="NAD-dependent epimerase/dehydratase" evidence="1">
    <location>
        <begin position="32"/>
        <end position="217"/>
    </location>
</feature>
<evidence type="ECO:0000259" key="1">
    <source>
        <dbReference type="Pfam" id="PF01370"/>
    </source>
</evidence>
<evidence type="ECO:0000313" key="2">
    <source>
        <dbReference type="EMBL" id="KAI9638945.1"/>
    </source>
</evidence>
<dbReference type="AlphaFoldDB" id="A0AA38HEP6"/>
<dbReference type="InterPro" id="IPR036291">
    <property type="entry name" value="NAD(P)-bd_dom_sf"/>
</dbReference>
<dbReference type="EMBL" id="JAKWFO010000002">
    <property type="protein sequence ID" value="KAI9638945.1"/>
    <property type="molecule type" value="Genomic_DNA"/>
</dbReference>
<dbReference type="SUPFAM" id="SSF51735">
    <property type="entry name" value="NAD(P)-binding Rossmann-fold domains"/>
    <property type="match status" value="1"/>
</dbReference>
<organism evidence="2 3">
    <name type="scientific">Dioszegia hungarica</name>
    <dbReference type="NCBI Taxonomy" id="4972"/>
    <lineage>
        <taxon>Eukaryota</taxon>
        <taxon>Fungi</taxon>
        <taxon>Dikarya</taxon>
        <taxon>Basidiomycota</taxon>
        <taxon>Agaricomycotina</taxon>
        <taxon>Tremellomycetes</taxon>
        <taxon>Tremellales</taxon>
        <taxon>Bulleribasidiaceae</taxon>
        <taxon>Dioszegia</taxon>
    </lineage>
</organism>
<sequence>MSEIHSFTQTEALSERRLLKDGSEIPKRQKRVVVTGGSGNLGRWVVREMVQHGWDTINFDTVPPLASEADVKARYIKVDLTDYGQVIGGLSDVDSGWKGVDAVIHLAAIPSPNKVPNAVLFQTNMNQTYNILEACRVLGIINIAIASSETVLGLPFYPHPPASFPVTESVERPESSYSLAKLMGEKMSEQHCRWNPDAKIVNIRLSNVMWPERYANFLTWQDDPWERAWNGFCYIDGRDCAQAFRLALEKDFKGAEVFNIANADICYSKQTTAELAKLCFPDVPYTPETDDPREGLISIKKAREMLGYEPKYDWQGEVEKLRQAGKLM</sequence>
<dbReference type="InterPro" id="IPR001509">
    <property type="entry name" value="Epimerase_deHydtase"/>
</dbReference>
<dbReference type="Proteomes" id="UP001164286">
    <property type="component" value="Unassembled WGS sequence"/>
</dbReference>
<keyword evidence="3" id="KW-1185">Reference proteome</keyword>
<proteinExistence type="predicted"/>
<protein>
    <recommendedName>
        <fullName evidence="1">NAD-dependent epimerase/dehydratase domain-containing protein</fullName>
    </recommendedName>
</protein>
<dbReference type="RefSeq" id="XP_052948722.1">
    <property type="nucleotide sequence ID" value="XM_053088239.1"/>
</dbReference>
<accession>A0AA38HEP6</accession>
<evidence type="ECO:0000313" key="3">
    <source>
        <dbReference type="Proteomes" id="UP001164286"/>
    </source>
</evidence>
<name>A0AA38HEP6_9TREE</name>
<comment type="caution">
    <text evidence="2">The sequence shown here is derived from an EMBL/GenBank/DDBJ whole genome shotgun (WGS) entry which is preliminary data.</text>
</comment>
<reference evidence="2" key="1">
    <citation type="journal article" date="2022" name="G3 (Bethesda)">
        <title>High quality genome of the basidiomycete yeast Dioszegia hungarica PDD-24b-2 isolated from cloud water.</title>
        <authorList>
            <person name="Jarrige D."/>
            <person name="Haridas S."/>
            <person name="Bleykasten-Grosshans C."/>
            <person name="Joly M."/>
            <person name="Nadalig T."/>
            <person name="Sancelme M."/>
            <person name="Vuilleumier S."/>
            <person name="Grigoriev I.V."/>
            <person name="Amato P."/>
            <person name="Bringel F."/>
        </authorList>
    </citation>
    <scope>NUCLEOTIDE SEQUENCE</scope>
    <source>
        <strain evidence="2">PDD-24b-2</strain>
    </source>
</reference>
<dbReference type="GeneID" id="77727444"/>
<dbReference type="Gene3D" id="3.40.50.720">
    <property type="entry name" value="NAD(P)-binding Rossmann-like Domain"/>
    <property type="match status" value="1"/>
</dbReference>
<gene>
    <name evidence="2" type="ORF">MKK02DRAFT_31225</name>
</gene>
<dbReference type="InterPro" id="IPR050177">
    <property type="entry name" value="Lipid_A_modif_metabolic_enz"/>
</dbReference>
<dbReference type="Pfam" id="PF01370">
    <property type="entry name" value="Epimerase"/>
    <property type="match status" value="1"/>
</dbReference>
<dbReference type="PANTHER" id="PTHR43245:SF55">
    <property type="entry name" value="NAD(P)-BINDING DOMAIN-CONTAINING PROTEIN"/>
    <property type="match status" value="1"/>
</dbReference>
<dbReference type="PANTHER" id="PTHR43245">
    <property type="entry name" value="BIFUNCTIONAL POLYMYXIN RESISTANCE PROTEIN ARNA"/>
    <property type="match status" value="1"/>
</dbReference>